<comment type="caution">
    <text evidence="4">The sequence shown here is derived from an EMBL/GenBank/DDBJ whole genome shotgun (WGS) entry which is preliminary data.</text>
</comment>
<reference evidence="4" key="1">
    <citation type="submission" date="2024-03" db="EMBL/GenBank/DDBJ databases">
        <title>WGS assembly of Saponaria officinalis var. Norfolk2.</title>
        <authorList>
            <person name="Jenkins J."/>
            <person name="Shu S."/>
            <person name="Grimwood J."/>
            <person name="Barry K."/>
            <person name="Goodstein D."/>
            <person name="Schmutz J."/>
            <person name="Leebens-Mack J."/>
            <person name="Osbourn A."/>
        </authorList>
    </citation>
    <scope>NUCLEOTIDE SEQUENCE [LARGE SCALE GENOMIC DNA]</scope>
    <source>
        <strain evidence="4">JIC</strain>
    </source>
</reference>
<dbReference type="InterPro" id="IPR035513">
    <property type="entry name" value="Invertase/methylesterase_inhib"/>
</dbReference>
<dbReference type="EMBL" id="JBDFQZ010000004">
    <property type="protein sequence ID" value="KAK9733738.1"/>
    <property type="molecule type" value="Genomic_DNA"/>
</dbReference>
<evidence type="ECO:0000313" key="5">
    <source>
        <dbReference type="Proteomes" id="UP001443914"/>
    </source>
</evidence>
<dbReference type="SMART" id="SM00856">
    <property type="entry name" value="PMEI"/>
    <property type="match status" value="1"/>
</dbReference>
<feature type="chain" id="PRO_5043385245" description="Pectinesterase inhibitor domain-containing protein" evidence="2">
    <location>
        <begin position="24"/>
        <end position="197"/>
    </location>
</feature>
<evidence type="ECO:0000256" key="2">
    <source>
        <dbReference type="SAM" id="SignalP"/>
    </source>
</evidence>
<sequence>MKRIFIILPFVFGLILLPYLTMALNVKSMLPTNANHVKDAKINNNSLIEKACINSKHNKLCIQTLKSQPGSENADIKTLAFMSLNVTMTYGVDVANWITEKLEDPELGPQIEQALTDCSDQYTDAIAQLEDSLVAFFSNALNDVKTWTLTALTNAKTCQEGLKGENVEDVMGKRNQDFSEYCSISLGVIDELAKQKL</sequence>
<feature type="domain" description="Pectinesterase inhibitor" evidence="3">
    <location>
        <begin position="43"/>
        <end position="188"/>
    </location>
</feature>
<dbReference type="SUPFAM" id="SSF101148">
    <property type="entry name" value="Plant invertase/pectin methylesterase inhibitor"/>
    <property type="match status" value="1"/>
</dbReference>
<keyword evidence="5" id="KW-1185">Reference proteome</keyword>
<feature type="signal peptide" evidence="2">
    <location>
        <begin position="1"/>
        <end position="23"/>
    </location>
</feature>
<proteinExistence type="predicted"/>
<evidence type="ECO:0000256" key="1">
    <source>
        <dbReference type="ARBA" id="ARBA00022729"/>
    </source>
</evidence>
<organism evidence="4 5">
    <name type="scientific">Saponaria officinalis</name>
    <name type="common">Common soapwort</name>
    <name type="synonym">Lychnis saponaria</name>
    <dbReference type="NCBI Taxonomy" id="3572"/>
    <lineage>
        <taxon>Eukaryota</taxon>
        <taxon>Viridiplantae</taxon>
        <taxon>Streptophyta</taxon>
        <taxon>Embryophyta</taxon>
        <taxon>Tracheophyta</taxon>
        <taxon>Spermatophyta</taxon>
        <taxon>Magnoliopsida</taxon>
        <taxon>eudicotyledons</taxon>
        <taxon>Gunneridae</taxon>
        <taxon>Pentapetalae</taxon>
        <taxon>Caryophyllales</taxon>
        <taxon>Caryophyllaceae</taxon>
        <taxon>Caryophylleae</taxon>
        <taxon>Saponaria</taxon>
    </lineage>
</organism>
<dbReference type="GO" id="GO:0004857">
    <property type="term" value="F:enzyme inhibitor activity"/>
    <property type="evidence" value="ECO:0007669"/>
    <property type="project" value="InterPro"/>
</dbReference>
<dbReference type="Pfam" id="PF04043">
    <property type="entry name" value="PMEI"/>
    <property type="match status" value="1"/>
</dbReference>
<dbReference type="PANTHER" id="PTHR31080:SF296">
    <property type="entry name" value="OS05G0360900 PROTEIN"/>
    <property type="match status" value="1"/>
</dbReference>
<dbReference type="NCBIfam" id="TIGR01614">
    <property type="entry name" value="PME_inhib"/>
    <property type="match status" value="1"/>
</dbReference>
<evidence type="ECO:0000313" key="4">
    <source>
        <dbReference type="EMBL" id="KAK9733738.1"/>
    </source>
</evidence>
<dbReference type="PANTHER" id="PTHR31080">
    <property type="entry name" value="PECTINESTERASE INHIBITOR-LIKE"/>
    <property type="match status" value="1"/>
</dbReference>
<dbReference type="Proteomes" id="UP001443914">
    <property type="component" value="Unassembled WGS sequence"/>
</dbReference>
<gene>
    <name evidence="4" type="ORF">RND81_04G088700</name>
</gene>
<dbReference type="Gene3D" id="1.20.140.40">
    <property type="entry name" value="Invertase/pectin methylesterase inhibitor family protein"/>
    <property type="match status" value="1"/>
</dbReference>
<keyword evidence="1 2" id="KW-0732">Signal</keyword>
<protein>
    <recommendedName>
        <fullName evidence="3">Pectinesterase inhibitor domain-containing protein</fullName>
    </recommendedName>
</protein>
<dbReference type="AlphaFoldDB" id="A0AAW1LJN0"/>
<name>A0AAW1LJN0_SAPOF</name>
<evidence type="ECO:0000259" key="3">
    <source>
        <dbReference type="SMART" id="SM00856"/>
    </source>
</evidence>
<dbReference type="CDD" id="cd15801">
    <property type="entry name" value="PMEI-like_1"/>
    <property type="match status" value="1"/>
</dbReference>
<dbReference type="InterPro" id="IPR051955">
    <property type="entry name" value="PME_Inhibitor"/>
</dbReference>
<accession>A0AAW1LJN0</accession>
<dbReference type="InterPro" id="IPR006501">
    <property type="entry name" value="Pectinesterase_inhib_dom"/>
</dbReference>